<evidence type="ECO:0000256" key="1">
    <source>
        <dbReference type="SAM" id="SignalP"/>
    </source>
</evidence>
<keyword evidence="4" id="KW-1185">Reference proteome</keyword>
<dbReference type="AlphaFoldDB" id="A0A4Q4KIW7"/>
<evidence type="ECO:0000313" key="3">
    <source>
        <dbReference type="EMBL" id="RYM32750.1"/>
    </source>
</evidence>
<dbReference type="PROSITE" id="PS50093">
    <property type="entry name" value="PKD"/>
    <property type="match status" value="1"/>
</dbReference>
<gene>
    <name evidence="3" type="ORF">ERX46_11840</name>
</gene>
<dbReference type="Pfam" id="PF18911">
    <property type="entry name" value="PKD_4"/>
    <property type="match status" value="1"/>
</dbReference>
<dbReference type="Gene3D" id="2.60.40.10">
    <property type="entry name" value="Immunoglobulins"/>
    <property type="match status" value="4"/>
</dbReference>
<dbReference type="NCBIfam" id="TIGR04131">
    <property type="entry name" value="Bac_Flav_CTERM"/>
    <property type="match status" value="1"/>
</dbReference>
<dbReference type="SUPFAM" id="SSF49299">
    <property type="entry name" value="PKD domain"/>
    <property type="match status" value="5"/>
</dbReference>
<dbReference type="EMBL" id="SETE01000005">
    <property type="protein sequence ID" value="RYM32750.1"/>
    <property type="molecule type" value="Genomic_DNA"/>
</dbReference>
<dbReference type="InterPro" id="IPR049419">
    <property type="entry name" value="Reelin_subrepeat-B"/>
</dbReference>
<evidence type="ECO:0000259" key="2">
    <source>
        <dbReference type="PROSITE" id="PS50093"/>
    </source>
</evidence>
<dbReference type="RefSeq" id="WP_130094088.1">
    <property type="nucleotide sequence ID" value="NZ_SETE01000005.1"/>
</dbReference>
<feature type="domain" description="PKD" evidence="2">
    <location>
        <begin position="460"/>
        <end position="515"/>
    </location>
</feature>
<accession>A0A4Q4KIW7</accession>
<dbReference type="CDD" id="cd00146">
    <property type="entry name" value="PKD"/>
    <property type="match status" value="1"/>
</dbReference>
<dbReference type="SMART" id="SM00089">
    <property type="entry name" value="PKD"/>
    <property type="match status" value="4"/>
</dbReference>
<keyword evidence="1" id="KW-0732">Signal</keyword>
<comment type="caution">
    <text evidence="3">The sequence shown here is derived from an EMBL/GenBank/DDBJ whole genome shotgun (WGS) entry which is preliminary data.</text>
</comment>
<dbReference type="InterPro" id="IPR000601">
    <property type="entry name" value="PKD_dom"/>
</dbReference>
<dbReference type="InterPro" id="IPR013783">
    <property type="entry name" value="Ig-like_fold"/>
</dbReference>
<protein>
    <submittedName>
        <fullName evidence="3">T9SS type B sorting domain-containing protein</fullName>
    </submittedName>
</protein>
<feature type="chain" id="PRO_5020766130" evidence="1">
    <location>
        <begin position="20"/>
        <end position="1024"/>
    </location>
</feature>
<dbReference type="Gene3D" id="2.60.120.260">
    <property type="entry name" value="Galactose-binding domain-like"/>
    <property type="match status" value="1"/>
</dbReference>
<dbReference type="InterPro" id="IPR035986">
    <property type="entry name" value="PKD_dom_sf"/>
</dbReference>
<sequence length="1024" mass="111254">MKNFISFIVVLFAAQWSIAQCTVTLTTPTTSVECGDCFTLTAVGETDSVQLSEDFNNSALGPGWTSNVSLMYSNPCGAPPDGTPSAWFGNASYPRELVTAAFDVSCGGVVCFEMMYAEQGTSTGGPNCEGPDAVGEGVNFQYSINGGATWVNINYWPPNGGHDPNMIQWNGYCDSIPLAAQTNSTKFRWYQNLASGNGNDHWGIDNVNITAISCDPYYFEWFANGDSIPGGPNKTTDTLLCQDTSSEYYMIMFTNGIDDTCNADIVVNSSIEVDLGPDTVLNCGQSSMDIFGVESGSSGAYSYEWSTNLPANNSATQMIVTSGQYWLEVVDQGYPNCIARDTINIDIPSNPIADFNFTSVCQGFDITFADNTVLGDGPIISNEWDFDGDGLVDTAGTSILTSFQNGGFHPVTYFVEDNKGCEHDTTILVQIFNGPDVDFSFDPTCSGYPTQFTNLTTPPAGSNNDTWLWNFVGQATLSTDENPTHMYSAPGTYDVNLEATSDDGCVADSTIQVVISQTPQADFTYFAPCAGEEITFTNATTGNYVNSQWIFQNGLDTIRSVDAAYTFPAGSNLDVKLIIEDAVENCSDTIVITVVEIPKLTVQVNNTVDVTCNSGNDGIVDIGVSQGTTPYTFSWTGSASTTAIANDLSFGTTTVTITDDNGCVITESINIGQPNPLSISNISKDTVICIDDPVNLFAQGSGGSSPYIYTWVANNQTVATGNLVTVTPNSAYTEYCLILSEQCGSPQDTACLVVTYPGEVDPTLMPDKTGECYPLEVAFTNSTNTTEVIDYTIWTYSDGVIDTTSGGSPTTHEFGLGVYDVNIEIVTDRGCRYFKSYDKLIEGYPYPEADFYVNPNPVSFYEAKVGAFSQSNNDVIGFEWFAEGADPDYSSIQNPNFQYPNEIQNYPLILVVENSYGCTDSLEKLVRVENVVSIFSPNTFTPDGDGLNDTWKAHILGIDVRNFQLQIFNRWGETVFESLDPNGEWDGTYGGKIVQEGTYLWIIRAYDFENDNKHEYKGSVNILR</sequence>
<organism evidence="3 4">
    <name type="scientific">Brumimicrobium glaciale</name>
    <dbReference type="NCBI Taxonomy" id="200475"/>
    <lineage>
        <taxon>Bacteria</taxon>
        <taxon>Pseudomonadati</taxon>
        <taxon>Bacteroidota</taxon>
        <taxon>Flavobacteriia</taxon>
        <taxon>Flavobacteriales</taxon>
        <taxon>Crocinitomicaceae</taxon>
        <taxon>Brumimicrobium</taxon>
    </lineage>
</organism>
<proteinExistence type="predicted"/>
<dbReference type="Pfam" id="PF13585">
    <property type="entry name" value="CHU_C"/>
    <property type="match status" value="1"/>
</dbReference>
<dbReference type="InterPro" id="IPR026341">
    <property type="entry name" value="T9SS_type_B"/>
</dbReference>
<dbReference type="OrthoDB" id="1652165at2"/>
<name>A0A4Q4KIW7_9FLAO</name>
<evidence type="ECO:0000313" key="4">
    <source>
        <dbReference type="Proteomes" id="UP000293952"/>
    </source>
</evidence>
<dbReference type="InterPro" id="IPR022409">
    <property type="entry name" value="PKD/Chitinase_dom"/>
</dbReference>
<dbReference type="Pfam" id="PF21471">
    <property type="entry name" value="Reelin_subrepeat-B"/>
    <property type="match status" value="1"/>
</dbReference>
<dbReference type="Proteomes" id="UP000293952">
    <property type="component" value="Unassembled WGS sequence"/>
</dbReference>
<reference evidence="3 4" key="1">
    <citation type="submission" date="2019-02" db="EMBL/GenBank/DDBJ databases">
        <title>Genome sequence of the sea-ice species Brumimicrobium glaciale.</title>
        <authorList>
            <person name="Bowman J.P."/>
        </authorList>
    </citation>
    <scope>NUCLEOTIDE SEQUENCE [LARGE SCALE GENOMIC DNA]</scope>
    <source>
        <strain evidence="3 4">IC156</strain>
    </source>
</reference>
<feature type="signal peptide" evidence="1">
    <location>
        <begin position="1"/>
        <end position="19"/>
    </location>
</feature>